<accession>A0ABP0EAT0</accession>
<reference evidence="16 17" key="1">
    <citation type="submission" date="2024-01" db="EMBL/GenBank/DDBJ databases">
        <authorList>
            <consortium name="Genoscope - CEA"/>
            <person name="William W."/>
        </authorList>
    </citation>
    <scope>NUCLEOTIDE SEQUENCE [LARGE SCALE GENOMIC DNA]</scope>
    <source>
        <strain evidence="16 17">29B2s-10</strain>
    </source>
</reference>
<feature type="transmembrane region" description="Helical" evidence="14">
    <location>
        <begin position="178"/>
        <end position="200"/>
    </location>
</feature>
<evidence type="ECO:0000313" key="17">
    <source>
        <dbReference type="Proteomes" id="UP001497600"/>
    </source>
</evidence>
<organism evidence="16 17">
    <name type="scientific">[Candida] anglica</name>
    <dbReference type="NCBI Taxonomy" id="148631"/>
    <lineage>
        <taxon>Eukaryota</taxon>
        <taxon>Fungi</taxon>
        <taxon>Dikarya</taxon>
        <taxon>Ascomycota</taxon>
        <taxon>Saccharomycotina</taxon>
        <taxon>Pichiomycetes</taxon>
        <taxon>Debaryomycetaceae</taxon>
        <taxon>Kurtzmaniella</taxon>
    </lineage>
</organism>
<dbReference type="Pfam" id="PF05208">
    <property type="entry name" value="ALG3"/>
    <property type="match status" value="1"/>
</dbReference>
<evidence type="ECO:0000256" key="1">
    <source>
        <dbReference type="ARBA" id="ARBA00004477"/>
    </source>
</evidence>
<dbReference type="PANTHER" id="PTHR12646">
    <property type="entry name" value="NOT56 - RELATED"/>
    <property type="match status" value="1"/>
</dbReference>
<dbReference type="InterPro" id="IPR007873">
    <property type="entry name" value="Glycosyltransferase_ALG3"/>
</dbReference>
<feature type="transmembrane region" description="Helical" evidence="14">
    <location>
        <begin position="417"/>
        <end position="438"/>
    </location>
</feature>
<feature type="transmembrane region" description="Helical" evidence="14">
    <location>
        <begin position="325"/>
        <end position="346"/>
    </location>
</feature>
<protein>
    <recommendedName>
        <fullName evidence="4 14">Dol-P-Man:Man(5)GlcNAc(2)-PP-Dol alpha-1,3-mannosyltransferase</fullName>
        <ecNumber evidence="3 14">2.4.1.258</ecNumber>
    </recommendedName>
    <alternativeName>
        <fullName evidence="14">Dol-P-Man-dependent alpha(1-3)-mannosyltransferase</fullName>
    </alternativeName>
</protein>
<comment type="subcellular location">
    <subcellularLocation>
        <location evidence="1 14">Endoplasmic reticulum membrane</location>
        <topology evidence="1 14">Multi-pass membrane protein</topology>
    </subcellularLocation>
</comment>
<keyword evidence="8 14" id="KW-0256">Endoplasmic reticulum</keyword>
<proteinExistence type="inferred from homology"/>
<evidence type="ECO:0000313" key="16">
    <source>
        <dbReference type="EMBL" id="CAK7903001.1"/>
    </source>
</evidence>
<feature type="transmembrane region" description="Helical" evidence="14">
    <location>
        <begin position="236"/>
        <end position="251"/>
    </location>
</feature>
<keyword evidence="5 14" id="KW-0328">Glycosyltransferase</keyword>
<evidence type="ECO:0000256" key="13">
    <source>
        <dbReference type="ARBA" id="ARBA00093457"/>
    </source>
</evidence>
<evidence type="ECO:0000256" key="11">
    <source>
        <dbReference type="ARBA" id="ARBA00044743"/>
    </source>
</evidence>
<keyword evidence="6 14" id="KW-0808">Transferase</keyword>
<name>A0ABP0EAT0_9ASCO</name>
<comment type="function">
    <text evidence="11 14">Dol-P-Man:Man(5)GlcNAc(2)-PP-Dol alpha-1,3-mannosyltransferase that operates in the biosynthetic pathway of dolichol-linked oligosaccharides, the glycan precursors employed in protein asparagine (N)-glycosylation. The assembly of dolichol-linked oligosaccharides begins on the cytosolic side of the endoplasmic reticulum membrane and finishes in its lumen. The sequential addition of sugars to dolichol pyrophosphate produces dolichol-linked oligosaccharides containing fourteen sugars, including two GlcNAcs, nine mannoses and three glucoses. Once assembled, the oligosaccharide is transferred from the lipid to nascent proteins by oligosaccharyltransferases. In the lumen of the endoplasmic reticulum, adds the first dolichyl beta-D-mannosyl phosphate derived mannose in an alpha-1,3 linkage to Man(5)GlcNAc(2)-PP-dolichol to produce Man(6)GlcNAc(2)-PP-dolichol.</text>
</comment>
<evidence type="ECO:0000256" key="15">
    <source>
        <dbReference type="SAM" id="MobiDB-lite"/>
    </source>
</evidence>
<feature type="compositionally biased region" description="Basic and acidic residues" evidence="15">
    <location>
        <begin position="1"/>
        <end position="16"/>
    </location>
</feature>
<dbReference type="Proteomes" id="UP001497600">
    <property type="component" value="Chromosome D"/>
</dbReference>
<evidence type="ECO:0000256" key="12">
    <source>
        <dbReference type="ARBA" id="ARBA00049506"/>
    </source>
</evidence>
<evidence type="ECO:0000256" key="14">
    <source>
        <dbReference type="RuleBase" id="RU364047"/>
    </source>
</evidence>
<feature type="transmembrane region" description="Helical" evidence="14">
    <location>
        <begin position="212"/>
        <end position="230"/>
    </location>
</feature>
<evidence type="ECO:0000256" key="4">
    <source>
        <dbReference type="ARBA" id="ARBA00015561"/>
    </source>
</evidence>
<comment type="pathway">
    <text evidence="2 14">Protein modification; protein glycosylation.</text>
</comment>
<comment type="catalytic activity">
    <reaction evidence="12 14">
        <text>an alpha-D-Man-(1-&gt;2)-alpha-D-Man-(1-&gt;2)-alpha-D-Man-(1-&gt;3)-[alpha-D-Man-(1-&gt;6)]-beta-D-Man-(1-&gt;4)-beta-D-GlcNAc-(1-&gt;4)-alpha-D-GlcNAc-diphospho-di-trans,poly-cis-dolichol + a di-trans,poly-cis-dolichyl beta-D-mannosyl phosphate = an alpha-D-Man-(1-&gt;2)-alpha-D-Man-(1-&gt;2)-alpha-D-Man-(1-&gt;3)-[alpha-D-Man-(1-&gt;3)-alpha-D-Man-(1-&gt;6)]-beta-D-Man-(1-&gt;4)-beta-D-GlcNAc-(1-&gt;4)-alpha-D-GlcNAc-diphospho-di-trans,poly-cis-dolichol + a di-trans,poly-cis-dolichyl phosphate + H(+)</text>
        <dbReference type="Rhea" id="RHEA:29527"/>
        <dbReference type="Rhea" id="RHEA-COMP:19498"/>
        <dbReference type="Rhea" id="RHEA-COMP:19501"/>
        <dbReference type="Rhea" id="RHEA-COMP:19516"/>
        <dbReference type="Rhea" id="RHEA-COMP:19517"/>
        <dbReference type="ChEBI" id="CHEBI:15378"/>
        <dbReference type="ChEBI" id="CHEBI:57683"/>
        <dbReference type="ChEBI" id="CHEBI:58211"/>
        <dbReference type="ChEBI" id="CHEBI:132515"/>
        <dbReference type="ChEBI" id="CHEBI:132516"/>
        <dbReference type="EC" id="2.4.1.258"/>
    </reaction>
    <physiologicalReaction direction="left-to-right" evidence="12 14">
        <dbReference type="Rhea" id="RHEA:29528"/>
    </physiologicalReaction>
</comment>
<evidence type="ECO:0000256" key="8">
    <source>
        <dbReference type="ARBA" id="ARBA00022824"/>
    </source>
</evidence>
<comment type="similarity">
    <text evidence="13">Belongs to the glycosyltransferase ALG3 family.</text>
</comment>
<evidence type="ECO:0000256" key="5">
    <source>
        <dbReference type="ARBA" id="ARBA00022676"/>
    </source>
</evidence>
<feature type="transmembrane region" description="Helical" evidence="14">
    <location>
        <begin position="450"/>
        <end position="467"/>
    </location>
</feature>
<dbReference type="EC" id="2.4.1.258" evidence="3 14"/>
<feature type="transmembrane region" description="Helical" evidence="14">
    <location>
        <begin position="138"/>
        <end position="158"/>
    </location>
</feature>
<evidence type="ECO:0000256" key="3">
    <source>
        <dbReference type="ARBA" id="ARBA00011964"/>
    </source>
</evidence>
<keyword evidence="9 14" id="KW-1133">Transmembrane helix</keyword>
<evidence type="ECO:0000256" key="7">
    <source>
        <dbReference type="ARBA" id="ARBA00022692"/>
    </source>
</evidence>
<keyword evidence="17" id="KW-1185">Reference proteome</keyword>
<gene>
    <name evidence="16" type="primary">ALG3</name>
    <name evidence="16" type="ORF">CAAN4_D02542</name>
</gene>
<evidence type="ECO:0000256" key="9">
    <source>
        <dbReference type="ARBA" id="ARBA00022989"/>
    </source>
</evidence>
<evidence type="ECO:0000256" key="6">
    <source>
        <dbReference type="ARBA" id="ARBA00022679"/>
    </source>
</evidence>
<dbReference type="PANTHER" id="PTHR12646:SF0">
    <property type="entry name" value="DOL-P-MAN:MAN(5)GLCNAC(2)-PP-DOL ALPHA-1,3-MANNOSYLTRANSFERASE"/>
    <property type="match status" value="1"/>
</dbReference>
<evidence type="ECO:0000256" key="2">
    <source>
        <dbReference type="ARBA" id="ARBA00004922"/>
    </source>
</evidence>
<sequence length="485" mass="54890">MSSKEEKAPLSDKETTTTDPTTVAEPELPEFNLKNVSMDIYNGAIALVVDPQAVKVIAPLVVVLTSAICKVIVHKVAYTEIDFSTYMQQIELINEGELDYSQIFGDSGPIVYPAGFVQVYQTLYSITKGGKDLGSAQLIFGYLLALTNLLAAIVYTTAASVQPWTLYLLLASKRIYSIYVLRLFNDCFATICMAGVILLLQQASYWRSTTSSTVSYVLCLVAADLFSLAISVKMNALLYLPGFLVVAYFLCGENLLKLFTVLLVFPFVQVTIGWKFILPLFNDEDAQMIRYNYFTQAFDFSRKFLYKWTVNWRFISEDTFKSDTFAHILLAGNVLVILIFLFTRFISPKVTGKSIIQLIKDALFRPFSSTVSANNLFLDHDIGPNLIMLTLSCSNVIGVLFARSLHYQFLSWYAWQLPFLLFSTGWNFAICILVWIAHEWCWNVFPSTEKSSALLVSILTVILYSVWNNTKVWFKQEVDQVKKDQ</sequence>
<keyword evidence="7 14" id="KW-0812">Transmembrane</keyword>
<dbReference type="EMBL" id="OZ004256">
    <property type="protein sequence ID" value="CAK7903001.1"/>
    <property type="molecule type" value="Genomic_DNA"/>
</dbReference>
<feature type="region of interest" description="Disordered" evidence="15">
    <location>
        <begin position="1"/>
        <end position="26"/>
    </location>
</feature>
<keyword evidence="10 14" id="KW-0472">Membrane</keyword>
<evidence type="ECO:0000256" key="10">
    <source>
        <dbReference type="ARBA" id="ARBA00023136"/>
    </source>
</evidence>
<feature type="transmembrane region" description="Helical" evidence="14">
    <location>
        <begin position="258"/>
        <end position="278"/>
    </location>
</feature>